<proteinExistence type="predicted"/>
<feature type="transmembrane region" description="Helical" evidence="1">
    <location>
        <begin position="409"/>
        <end position="434"/>
    </location>
</feature>
<feature type="transmembrane region" description="Helical" evidence="1">
    <location>
        <begin position="175"/>
        <end position="196"/>
    </location>
</feature>
<keyword evidence="3" id="KW-1185">Reference proteome</keyword>
<keyword evidence="1" id="KW-0812">Transmembrane</keyword>
<dbReference type="EMBL" id="BAAATJ010000019">
    <property type="protein sequence ID" value="GAA2407025.1"/>
    <property type="molecule type" value="Genomic_DNA"/>
</dbReference>
<keyword evidence="1" id="KW-0472">Membrane</keyword>
<gene>
    <name evidence="2" type="ORF">GCM10010420_38810</name>
</gene>
<feature type="transmembrane region" description="Helical" evidence="1">
    <location>
        <begin position="311"/>
        <end position="329"/>
    </location>
</feature>
<feature type="transmembrane region" description="Helical" evidence="1">
    <location>
        <begin position="358"/>
        <end position="380"/>
    </location>
</feature>
<name>A0ABN3IMB3_9ACTN</name>
<accession>A0ABN3IMB3</accession>
<reference evidence="2 3" key="1">
    <citation type="journal article" date="2019" name="Int. J. Syst. Evol. Microbiol.">
        <title>The Global Catalogue of Microorganisms (GCM) 10K type strain sequencing project: providing services to taxonomists for standard genome sequencing and annotation.</title>
        <authorList>
            <consortium name="The Broad Institute Genomics Platform"/>
            <consortium name="The Broad Institute Genome Sequencing Center for Infectious Disease"/>
            <person name="Wu L."/>
            <person name="Ma J."/>
        </authorList>
    </citation>
    <scope>NUCLEOTIDE SEQUENCE [LARGE SCALE GENOMIC DNA]</scope>
    <source>
        <strain evidence="2 3">JCM 6921</strain>
    </source>
</reference>
<dbReference type="RefSeq" id="WP_344632343.1">
    <property type="nucleotide sequence ID" value="NZ_BAAATJ010000019.1"/>
</dbReference>
<comment type="caution">
    <text evidence="2">The sequence shown here is derived from an EMBL/GenBank/DDBJ whole genome shotgun (WGS) entry which is preliminary data.</text>
</comment>
<feature type="transmembrane region" description="Helical" evidence="1">
    <location>
        <begin position="140"/>
        <end position="163"/>
    </location>
</feature>
<protein>
    <submittedName>
        <fullName evidence="2">ABC transporter membrane-spanning protein</fullName>
    </submittedName>
</protein>
<feature type="transmembrane region" description="Helical" evidence="1">
    <location>
        <begin position="203"/>
        <end position="222"/>
    </location>
</feature>
<feature type="transmembrane region" description="Helical" evidence="1">
    <location>
        <begin position="521"/>
        <end position="539"/>
    </location>
</feature>
<organism evidence="2 3">
    <name type="scientific">Streptomyces glaucosporus</name>
    <dbReference type="NCBI Taxonomy" id="284044"/>
    <lineage>
        <taxon>Bacteria</taxon>
        <taxon>Bacillati</taxon>
        <taxon>Actinomycetota</taxon>
        <taxon>Actinomycetes</taxon>
        <taxon>Kitasatosporales</taxon>
        <taxon>Streptomycetaceae</taxon>
        <taxon>Streptomyces</taxon>
    </lineage>
</organism>
<feature type="transmembrane region" description="Helical" evidence="1">
    <location>
        <begin position="255"/>
        <end position="274"/>
    </location>
</feature>
<keyword evidence="1" id="KW-1133">Transmembrane helix</keyword>
<feature type="transmembrane region" description="Helical" evidence="1">
    <location>
        <begin position="472"/>
        <end position="490"/>
    </location>
</feature>
<feature type="transmembrane region" description="Helical" evidence="1">
    <location>
        <begin position="440"/>
        <end position="465"/>
    </location>
</feature>
<evidence type="ECO:0000256" key="1">
    <source>
        <dbReference type="SAM" id="Phobius"/>
    </source>
</evidence>
<dbReference type="Proteomes" id="UP001500058">
    <property type="component" value="Unassembled WGS sequence"/>
</dbReference>
<feature type="transmembrane region" description="Helical" evidence="1">
    <location>
        <begin position="36"/>
        <end position="57"/>
    </location>
</feature>
<evidence type="ECO:0000313" key="2">
    <source>
        <dbReference type="EMBL" id="GAA2407025.1"/>
    </source>
</evidence>
<evidence type="ECO:0000313" key="3">
    <source>
        <dbReference type="Proteomes" id="UP001500058"/>
    </source>
</evidence>
<sequence length="545" mass="55146">MTAVAHPAPAAFPRGVRRDLTGTGTLLRLALRRDRVLIPVWAVLLAVLAAQSAAAVAEFYPTAAERAQLAASSNANSSIRALYGPVLGHSLGAVSVWELLTMGSVLTAIVSMVVVVRHTREEEETGRQEMLSSAVVGRRAPLTAALLAAATADAAIAVLIALGLTGAGLPATGSLATGLAVGGTGLVFASVAALAAQLTESARLAKGMTGAVLGAAFVLRAAGDSGTADGSSALAWLSPLGWTRNVRPFADERPWVLLLMPALALAVTAAAYGLSGRRDIGAGLLATRPGPAEGRIAGPYGLAWRLQRGSLLGWGIGFALAGLAFGGMADGADDLLGGNEQSRRLIERMGGAEGMTDAFLAALAGLFGMVAAVYAASAVLRMRGEETSGRAEPVLAGALPRLRWAAGHLLVAHAGSAALLAAAGLGMGVGYGTVAGEADAVWRVAAATLAQTPAVWLLAGAAVLLFGALPRLSAAAWGLVTGVLVVGWIGPTLELPQWVMNLTPFTHLPKLPGGEATAAPYLWLLLLAAGLTAAGLAAFRRRDIG</sequence>
<feature type="transmembrane region" description="Helical" evidence="1">
    <location>
        <begin position="99"/>
        <end position="119"/>
    </location>
</feature>